<evidence type="ECO:0000313" key="10">
    <source>
        <dbReference type="EMBL" id="KAL3499169.1"/>
    </source>
</evidence>
<comment type="catalytic activity">
    <reaction evidence="8">
        <text>L-seryl-[protein] + ATP = O-phospho-L-seryl-[protein] + ADP + H(+)</text>
        <dbReference type="Rhea" id="RHEA:17989"/>
        <dbReference type="Rhea" id="RHEA-COMP:9863"/>
        <dbReference type="Rhea" id="RHEA-COMP:11604"/>
        <dbReference type="ChEBI" id="CHEBI:15378"/>
        <dbReference type="ChEBI" id="CHEBI:29999"/>
        <dbReference type="ChEBI" id="CHEBI:30616"/>
        <dbReference type="ChEBI" id="CHEBI:83421"/>
        <dbReference type="ChEBI" id="CHEBI:456216"/>
        <dbReference type="EC" id="2.7.11.1"/>
    </reaction>
</comment>
<evidence type="ECO:0000256" key="4">
    <source>
        <dbReference type="ARBA" id="ARBA00022741"/>
    </source>
</evidence>
<dbReference type="Proteomes" id="UP001630127">
    <property type="component" value="Unassembled WGS sequence"/>
</dbReference>
<dbReference type="Pfam" id="PF00069">
    <property type="entry name" value="Pkinase"/>
    <property type="match status" value="1"/>
</dbReference>
<dbReference type="Gene3D" id="3.30.200.20">
    <property type="entry name" value="Phosphorylase Kinase, domain 1"/>
    <property type="match status" value="1"/>
</dbReference>
<name>A0ABD2XUT3_9GENT</name>
<proteinExistence type="predicted"/>
<keyword evidence="3" id="KW-0808">Transferase</keyword>
<keyword evidence="6" id="KW-0067">ATP-binding</keyword>
<comment type="caution">
    <text evidence="10">The sequence shown here is derived from an EMBL/GenBank/DDBJ whole genome shotgun (WGS) entry which is preliminary data.</text>
</comment>
<dbReference type="InterPro" id="IPR008271">
    <property type="entry name" value="Ser/Thr_kinase_AS"/>
</dbReference>
<keyword evidence="4" id="KW-0547">Nucleotide-binding</keyword>
<keyword evidence="5" id="KW-0418">Kinase</keyword>
<dbReference type="PROSITE" id="PS50011">
    <property type="entry name" value="PROTEIN_KINASE_DOM"/>
    <property type="match status" value="1"/>
</dbReference>
<evidence type="ECO:0000313" key="11">
    <source>
        <dbReference type="Proteomes" id="UP001630127"/>
    </source>
</evidence>
<dbReference type="AlphaFoldDB" id="A0ABD2XUT3"/>
<dbReference type="GO" id="GO:0004674">
    <property type="term" value="F:protein serine/threonine kinase activity"/>
    <property type="evidence" value="ECO:0007669"/>
    <property type="project" value="UniProtKB-KW"/>
</dbReference>
<dbReference type="PROSITE" id="PS00108">
    <property type="entry name" value="PROTEIN_KINASE_ST"/>
    <property type="match status" value="1"/>
</dbReference>
<dbReference type="GO" id="GO:0005524">
    <property type="term" value="F:ATP binding"/>
    <property type="evidence" value="ECO:0007669"/>
    <property type="project" value="UniProtKB-KW"/>
</dbReference>
<dbReference type="Gene3D" id="3.10.20.90">
    <property type="entry name" value="Phosphatidylinositol 3-kinase Catalytic Subunit, Chain A, domain 1"/>
    <property type="match status" value="1"/>
</dbReference>
<keyword evidence="11" id="KW-1185">Reference proteome</keyword>
<dbReference type="InterPro" id="IPR024678">
    <property type="entry name" value="Kinase_OSR1/WNK_CCT"/>
</dbReference>
<protein>
    <recommendedName>
        <fullName evidence="1">non-specific serine/threonine protein kinase</fullName>
        <ecNumber evidence="1">2.7.11.1</ecNumber>
    </recommendedName>
</protein>
<accession>A0ABD2XUT3</accession>
<dbReference type="EMBL" id="JBJUIK010000016">
    <property type="protein sequence ID" value="KAL3499169.1"/>
    <property type="molecule type" value="Genomic_DNA"/>
</dbReference>
<evidence type="ECO:0000256" key="8">
    <source>
        <dbReference type="ARBA" id="ARBA00048679"/>
    </source>
</evidence>
<dbReference type="InterPro" id="IPR000719">
    <property type="entry name" value="Prot_kinase_dom"/>
</dbReference>
<sequence length="626" mass="71496">MEMNSRAGSILSATKAKLKLKPSENDIILQVCPDKRYIRYNEILGRGAFKIVYKGFDEVDGIEVAWNQVSMDDALQSPEHLRRLYSEVHLLSTLKHENIMKLYTSWVDDENKTINMITELFTSGSLRQYRKKHKNVELKAIKSWARQILQGLHYLHNHNPPIIHRDLKCDNIFVNGNHGEVKIGDLGLATIMQQPTARSVIGTPEFMAPELYEEEYNELVDIYAFGMCLLELITCEYPYSECKNQAQIYKKVTSGIKPAALSNVKDPLAKQLIEKCLLPACQRLNAAELLKDPFLSSESSKEPLQALNIASKSTNFLKADSLSMDIKPTCKKMSCETYGEITIDTHKIELQRYNSRNEFRLREENHDDCSIALTLRIADFHGRVRNIHFTFYLDSDTAISIAGEMVEQLGLLRDDVFLIAELIDSLILEIVPNWQPSFESLGRVSHLNKELGILQNGQFSTSFSGEHESNSMHCHGLIEQHSFTEFIIVEKHDAEESVQNASKIDQWYDNSFRDFDYNIVECSKDSKKYAADLHEGSISESLMSECTKKSGLSYSSAISNDKCLSFSSASLNDKDAEKDLSYELKLELNSIAMQYDQCCHELLRMREEAMENAKKRWTTRKRTPVS</sequence>
<evidence type="ECO:0000256" key="3">
    <source>
        <dbReference type="ARBA" id="ARBA00022679"/>
    </source>
</evidence>
<dbReference type="EC" id="2.7.11.1" evidence="1"/>
<evidence type="ECO:0000259" key="9">
    <source>
        <dbReference type="PROSITE" id="PS50011"/>
    </source>
</evidence>
<evidence type="ECO:0000256" key="1">
    <source>
        <dbReference type="ARBA" id="ARBA00012513"/>
    </source>
</evidence>
<dbReference type="CDD" id="cd13983">
    <property type="entry name" value="STKc_WNK"/>
    <property type="match status" value="1"/>
</dbReference>
<evidence type="ECO:0000256" key="6">
    <source>
        <dbReference type="ARBA" id="ARBA00022840"/>
    </source>
</evidence>
<gene>
    <name evidence="10" type="ORF">ACH5RR_038262</name>
</gene>
<dbReference type="InterPro" id="IPR011009">
    <property type="entry name" value="Kinase-like_dom_sf"/>
</dbReference>
<dbReference type="PANTHER" id="PTHR13902">
    <property type="entry name" value="SERINE/THREONINE-PROTEIN KINASE WNK WITH NO LYSINE -RELATED"/>
    <property type="match status" value="1"/>
</dbReference>
<reference evidence="10 11" key="1">
    <citation type="submission" date="2024-11" db="EMBL/GenBank/DDBJ databases">
        <title>A near-complete genome assembly of Cinchona calisaya.</title>
        <authorList>
            <person name="Lian D.C."/>
            <person name="Zhao X.W."/>
            <person name="Wei L."/>
        </authorList>
    </citation>
    <scope>NUCLEOTIDE SEQUENCE [LARGE SCALE GENOMIC DNA]</scope>
    <source>
        <tissue evidence="10">Nenye</tissue>
    </source>
</reference>
<evidence type="ECO:0000256" key="2">
    <source>
        <dbReference type="ARBA" id="ARBA00022527"/>
    </source>
</evidence>
<dbReference type="InterPro" id="IPR050588">
    <property type="entry name" value="WNK_Ser-Thr_kinase"/>
</dbReference>
<dbReference type="FunFam" id="3.30.200.20:FF:000075">
    <property type="entry name" value="Probable serine/threonine-protein kinase WNK1"/>
    <property type="match status" value="1"/>
</dbReference>
<dbReference type="SUPFAM" id="SSF56112">
    <property type="entry name" value="Protein kinase-like (PK-like)"/>
    <property type="match status" value="1"/>
</dbReference>
<organism evidence="10 11">
    <name type="scientific">Cinchona calisaya</name>
    <dbReference type="NCBI Taxonomy" id="153742"/>
    <lineage>
        <taxon>Eukaryota</taxon>
        <taxon>Viridiplantae</taxon>
        <taxon>Streptophyta</taxon>
        <taxon>Embryophyta</taxon>
        <taxon>Tracheophyta</taxon>
        <taxon>Spermatophyta</taxon>
        <taxon>Magnoliopsida</taxon>
        <taxon>eudicotyledons</taxon>
        <taxon>Gunneridae</taxon>
        <taxon>Pentapetalae</taxon>
        <taxon>asterids</taxon>
        <taxon>lamiids</taxon>
        <taxon>Gentianales</taxon>
        <taxon>Rubiaceae</taxon>
        <taxon>Cinchonoideae</taxon>
        <taxon>Cinchoneae</taxon>
        <taxon>Cinchona</taxon>
    </lineage>
</organism>
<keyword evidence="2" id="KW-0723">Serine/threonine-protein kinase</keyword>
<evidence type="ECO:0000256" key="5">
    <source>
        <dbReference type="ARBA" id="ARBA00022777"/>
    </source>
</evidence>
<dbReference type="Pfam" id="PF12202">
    <property type="entry name" value="OSR1_C"/>
    <property type="match status" value="1"/>
</dbReference>
<dbReference type="SMART" id="SM00220">
    <property type="entry name" value="S_TKc"/>
    <property type="match status" value="1"/>
</dbReference>
<feature type="domain" description="Protein kinase" evidence="9">
    <location>
        <begin position="38"/>
        <end position="295"/>
    </location>
</feature>
<comment type="catalytic activity">
    <reaction evidence="7">
        <text>L-threonyl-[protein] + ATP = O-phospho-L-threonyl-[protein] + ADP + H(+)</text>
        <dbReference type="Rhea" id="RHEA:46608"/>
        <dbReference type="Rhea" id="RHEA-COMP:11060"/>
        <dbReference type="Rhea" id="RHEA-COMP:11605"/>
        <dbReference type="ChEBI" id="CHEBI:15378"/>
        <dbReference type="ChEBI" id="CHEBI:30013"/>
        <dbReference type="ChEBI" id="CHEBI:30616"/>
        <dbReference type="ChEBI" id="CHEBI:61977"/>
        <dbReference type="ChEBI" id="CHEBI:456216"/>
        <dbReference type="EC" id="2.7.11.1"/>
    </reaction>
</comment>
<dbReference type="Gene3D" id="1.10.510.10">
    <property type="entry name" value="Transferase(Phosphotransferase) domain 1"/>
    <property type="match status" value="1"/>
</dbReference>
<dbReference type="FunFam" id="1.10.510.10:FF:000046">
    <property type="entry name" value="probable serine/threonine-protein kinase WNK9"/>
    <property type="match status" value="1"/>
</dbReference>
<evidence type="ECO:0000256" key="7">
    <source>
        <dbReference type="ARBA" id="ARBA00047899"/>
    </source>
</evidence>